<keyword evidence="5" id="KW-0862">Zinc</keyword>
<dbReference type="AlphaFoldDB" id="A0A9D1S4T4"/>
<proteinExistence type="inferred from homology"/>
<keyword evidence="6" id="KW-0482">Metalloprotease</keyword>
<dbReference type="InterPro" id="IPR003646">
    <property type="entry name" value="SH3-like_bac-type"/>
</dbReference>
<sequence>MTTHLRRIRRAACAMLALLLALGTVPALANEAATGLIAPVTSGRLVSESMFIVNSTGTHVVTPAALNVRTGPNDYYPVCDIIHRGDKVQVVAILGTFCRIVSTTGVYGYVSRQYLDPIGAATPTPTAAPTGRQVYRVTASALNVRTGPSTGYSVLTLIYNGDEIYKLADVNASWMRIQLRDGRIGYIMNTYATYVRTEGGAVPTQRPTATPTVRPTSRPTATPTPPPIPTTGLGPGDIYVTTANVNLRSGPSTGYASKRVLSNGTYVTLYSKYSNSWYYIRTTDGIYGYMSSQYLRYVKTVTSTPQPTSGIVDTSEQIYSYQQMLEDINALYNRYPSQVTRRVAIGDTMWSQQIPAVCIGNVNASRALLIDGGIHGREYMSTLLIMRQMEYLLDNQNSYYDGHRIGDMLEECCIWFVPMINPDGVRISQTGLAGLSNTQKNNLIAMNGGSTYFTRWKANGYGVDLNRNFDAGWVYQGKPSGSEYSGAWANSESETQAMVNFVKNHTNIKASINYHTTGNCIYWHYGQTGAAKTRDKKIADKLSQLTGYYLRDENYSGKGGGFMDWMIASRGLPSFTLELGPGSENAPQSIARFNAIWSANRNVPAFMLAYIIDNL</sequence>
<feature type="region of interest" description="Disordered" evidence="8">
    <location>
        <begin position="200"/>
        <end position="234"/>
    </location>
</feature>
<feature type="chain" id="PRO_5038910156" evidence="9">
    <location>
        <begin position="30"/>
        <end position="615"/>
    </location>
</feature>
<dbReference type="SUPFAM" id="SSF53187">
    <property type="entry name" value="Zn-dependent exopeptidases"/>
    <property type="match status" value="1"/>
</dbReference>
<accession>A0A9D1S4T4</accession>
<dbReference type="PANTHER" id="PTHR11705">
    <property type="entry name" value="PROTEASE FAMILY M14 CARBOXYPEPTIDASE A,B"/>
    <property type="match status" value="1"/>
</dbReference>
<dbReference type="PROSITE" id="PS52035">
    <property type="entry name" value="PEPTIDASE_M14"/>
    <property type="match status" value="1"/>
</dbReference>
<evidence type="ECO:0000259" key="10">
    <source>
        <dbReference type="PROSITE" id="PS51781"/>
    </source>
</evidence>
<evidence type="ECO:0000256" key="5">
    <source>
        <dbReference type="ARBA" id="ARBA00022833"/>
    </source>
</evidence>
<reference evidence="12" key="1">
    <citation type="submission" date="2020-10" db="EMBL/GenBank/DDBJ databases">
        <authorList>
            <person name="Gilroy R."/>
        </authorList>
    </citation>
    <scope>NUCLEOTIDE SEQUENCE</scope>
    <source>
        <strain evidence="12">ChiSxjej2B14-8506</strain>
    </source>
</reference>
<dbReference type="Gene3D" id="3.40.630.10">
    <property type="entry name" value="Zn peptidases"/>
    <property type="match status" value="1"/>
</dbReference>
<dbReference type="InterPro" id="IPR000834">
    <property type="entry name" value="Peptidase_M14"/>
</dbReference>
<evidence type="ECO:0000256" key="7">
    <source>
        <dbReference type="PROSITE-ProRule" id="PRU01379"/>
    </source>
</evidence>
<dbReference type="SMART" id="SM00631">
    <property type="entry name" value="Zn_pept"/>
    <property type="match status" value="1"/>
</dbReference>
<evidence type="ECO:0000313" key="12">
    <source>
        <dbReference type="EMBL" id="HIU46896.1"/>
    </source>
</evidence>
<dbReference type="GO" id="GO:0008270">
    <property type="term" value="F:zinc ion binding"/>
    <property type="evidence" value="ECO:0007669"/>
    <property type="project" value="InterPro"/>
</dbReference>
<gene>
    <name evidence="12" type="ORF">IAC59_06520</name>
</gene>
<keyword evidence="3" id="KW-0645">Protease</keyword>
<dbReference type="GO" id="GO:0006508">
    <property type="term" value="P:proteolysis"/>
    <property type="evidence" value="ECO:0007669"/>
    <property type="project" value="UniProtKB-KW"/>
</dbReference>
<dbReference type="PANTHER" id="PTHR11705:SF143">
    <property type="entry name" value="SLL0236 PROTEIN"/>
    <property type="match status" value="1"/>
</dbReference>
<feature type="signal peptide" evidence="9">
    <location>
        <begin position="1"/>
        <end position="29"/>
    </location>
</feature>
<feature type="domain" description="SH3b" evidence="10">
    <location>
        <begin position="132"/>
        <end position="196"/>
    </location>
</feature>
<evidence type="ECO:0000256" key="6">
    <source>
        <dbReference type="ARBA" id="ARBA00023049"/>
    </source>
</evidence>
<evidence type="ECO:0000256" key="9">
    <source>
        <dbReference type="SAM" id="SignalP"/>
    </source>
</evidence>
<feature type="domain" description="SH3b" evidence="10">
    <location>
        <begin position="235"/>
        <end position="299"/>
    </location>
</feature>
<evidence type="ECO:0000259" key="11">
    <source>
        <dbReference type="PROSITE" id="PS52035"/>
    </source>
</evidence>
<protein>
    <submittedName>
        <fullName evidence="12">SH3 domain-containing protein</fullName>
    </submittedName>
</protein>
<dbReference type="Gene3D" id="2.30.30.40">
    <property type="entry name" value="SH3 Domains"/>
    <property type="match status" value="3"/>
</dbReference>
<evidence type="ECO:0000256" key="8">
    <source>
        <dbReference type="SAM" id="MobiDB-lite"/>
    </source>
</evidence>
<evidence type="ECO:0000313" key="13">
    <source>
        <dbReference type="Proteomes" id="UP000824123"/>
    </source>
</evidence>
<dbReference type="SMART" id="SM00287">
    <property type="entry name" value="SH3b"/>
    <property type="match status" value="3"/>
</dbReference>
<feature type="active site" description="Proton donor/acceptor" evidence="7">
    <location>
        <position position="578"/>
    </location>
</feature>
<comment type="cofactor">
    <cofactor evidence="1">
        <name>Zn(2+)</name>
        <dbReference type="ChEBI" id="CHEBI:29105"/>
    </cofactor>
</comment>
<comment type="caution">
    <text evidence="12">The sequence shown here is derived from an EMBL/GenBank/DDBJ whole genome shotgun (WGS) entry which is preliminary data.</text>
</comment>
<dbReference type="Pfam" id="PF00246">
    <property type="entry name" value="Peptidase_M14"/>
    <property type="match status" value="1"/>
</dbReference>
<reference evidence="12" key="2">
    <citation type="journal article" date="2021" name="PeerJ">
        <title>Extensive microbial diversity within the chicken gut microbiome revealed by metagenomics and culture.</title>
        <authorList>
            <person name="Gilroy R."/>
            <person name="Ravi A."/>
            <person name="Getino M."/>
            <person name="Pursley I."/>
            <person name="Horton D.L."/>
            <person name="Alikhan N.F."/>
            <person name="Baker D."/>
            <person name="Gharbi K."/>
            <person name="Hall N."/>
            <person name="Watson M."/>
            <person name="Adriaenssens E.M."/>
            <person name="Foster-Nyarko E."/>
            <person name="Jarju S."/>
            <person name="Secka A."/>
            <person name="Antonio M."/>
            <person name="Oren A."/>
            <person name="Chaudhuri R.R."/>
            <person name="La Ragione R."/>
            <person name="Hildebrand F."/>
            <person name="Pallen M.J."/>
        </authorList>
    </citation>
    <scope>NUCLEOTIDE SEQUENCE</scope>
    <source>
        <strain evidence="12">ChiSxjej2B14-8506</strain>
    </source>
</reference>
<feature type="domain" description="Peptidase M14" evidence="11">
    <location>
        <begin position="317"/>
        <end position="603"/>
    </location>
</feature>
<feature type="domain" description="SH3b" evidence="10">
    <location>
        <begin position="56"/>
        <end position="119"/>
    </location>
</feature>
<evidence type="ECO:0000256" key="3">
    <source>
        <dbReference type="ARBA" id="ARBA00022670"/>
    </source>
</evidence>
<comment type="similarity">
    <text evidence="2 7">Belongs to the peptidase M14 family.</text>
</comment>
<evidence type="ECO:0000256" key="1">
    <source>
        <dbReference type="ARBA" id="ARBA00001947"/>
    </source>
</evidence>
<organism evidence="12 13">
    <name type="scientific">Candidatus Fimadaptatus faecigallinarum</name>
    <dbReference type="NCBI Taxonomy" id="2840814"/>
    <lineage>
        <taxon>Bacteria</taxon>
        <taxon>Bacillati</taxon>
        <taxon>Bacillota</taxon>
        <taxon>Clostridia</taxon>
        <taxon>Eubacteriales</taxon>
        <taxon>Candidatus Fimadaptatus</taxon>
    </lineage>
</organism>
<keyword evidence="4" id="KW-0378">Hydrolase</keyword>
<keyword evidence="9" id="KW-0732">Signal</keyword>
<dbReference type="PROSITE" id="PS51781">
    <property type="entry name" value="SH3B"/>
    <property type="match status" value="3"/>
</dbReference>
<dbReference type="Proteomes" id="UP000824123">
    <property type="component" value="Unassembled WGS sequence"/>
</dbReference>
<evidence type="ECO:0000256" key="2">
    <source>
        <dbReference type="ARBA" id="ARBA00005988"/>
    </source>
</evidence>
<dbReference type="EMBL" id="DVNK01000039">
    <property type="protein sequence ID" value="HIU46896.1"/>
    <property type="molecule type" value="Genomic_DNA"/>
</dbReference>
<feature type="compositionally biased region" description="Low complexity" evidence="8">
    <location>
        <begin position="201"/>
        <end position="221"/>
    </location>
</feature>
<evidence type="ECO:0000256" key="4">
    <source>
        <dbReference type="ARBA" id="ARBA00022801"/>
    </source>
</evidence>
<name>A0A9D1S4T4_9FIRM</name>
<dbReference type="Pfam" id="PF08239">
    <property type="entry name" value="SH3_3"/>
    <property type="match status" value="3"/>
</dbReference>
<dbReference type="GO" id="GO:0005615">
    <property type="term" value="C:extracellular space"/>
    <property type="evidence" value="ECO:0007669"/>
    <property type="project" value="TreeGrafter"/>
</dbReference>
<dbReference type="GO" id="GO:0004181">
    <property type="term" value="F:metallocarboxypeptidase activity"/>
    <property type="evidence" value="ECO:0007669"/>
    <property type="project" value="InterPro"/>
</dbReference>